<dbReference type="Pfam" id="PF00571">
    <property type="entry name" value="CBS"/>
    <property type="match status" value="2"/>
</dbReference>
<evidence type="ECO:0000313" key="5">
    <source>
        <dbReference type="Proteomes" id="UP000461162"/>
    </source>
</evidence>
<accession>A0A7K1KQM7</accession>
<reference evidence="4 5" key="1">
    <citation type="submission" date="2019-11" db="EMBL/GenBank/DDBJ databases">
        <title>Pseudodesulfovibrio alkaliphilus, sp. nov., an alkaliphilic sulfate-reducing bacteria from mud volcano of Taman peninsula, Russia.</title>
        <authorList>
            <person name="Frolova A."/>
            <person name="Merkel A.Y."/>
            <person name="Slobodkin A.I."/>
        </authorList>
    </citation>
    <scope>NUCLEOTIDE SEQUENCE [LARGE SCALE GENOMIC DNA]</scope>
    <source>
        <strain evidence="4 5">F-1</strain>
    </source>
</reference>
<dbReference type="PANTHER" id="PTHR43080">
    <property type="entry name" value="CBS DOMAIN-CONTAINING PROTEIN CBSX3, MITOCHONDRIAL"/>
    <property type="match status" value="1"/>
</dbReference>
<proteinExistence type="predicted"/>
<dbReference type="PROSITE" id="PS51371">
    <property type="entry name" value="CBS"/>
    <property type="match status" value="2"/>
</dbReference>
<dbReference type="InterPro" id="IPR051257">
    <property type="entry name" value="Diverse_CBS-Domain"/>
</dbReference>
<dbReference type="InterPro" id="IPR046342">
    <property type="entry name" value="CBS_dom_sf"/>
</dbReference>
<protein>
    <submittedName>
        <fullName evidence="4">CBS domain-containing protein</fullName>
    </submittedName>
</protein>
<dbReference type="Proteomes" id="UP000461162">
    <property type="component" value="Unassembled WGS sequence"/>
</dbReference>
<keyword evidence="1 2" id="KW-0129">CBS domain</keyword>
<keyword evidence="5" id="KW-1185">Reference proteome</keyword>
<evidence type="ECO:0000256" key="1">
    <source>
        <dbReference type="ARBA" id="ARBA00023122"/>
    </source>
</evidence>
<evidence type="ECO:0000313" key="4">
    <source>
        <dbReference type="EMBL" id="MUM78403.1"/>
    </source>
</evidence>
<evidence type="ECO:0000256" key="2">
    <source>
        <dbReference type="PROSITE-ProRule" id="PRU00703"/>
    </source>
</evidence>
<dbReference type="RefSeq" id="WP_367614127.1">
    <property type="nucleotide sequence ID" value="NZ_WODC01000008.1"/>
</dbReference>
<evidence type="ECO:0000259" key="3">
    <source>
        <dbReference type="PROSITE" id="PS51371"/>
    </source>
</evidence>
<name>A0A7K1KQM7_9BACT</name>
<dbReference type="CDD" id="cd04586">
    <property type="entry name" value="CBS_pair_BON_assoc"/>
    <property type="match status" value="1"/>
</dbReference>
<feature type="domain" description="CBS" evidence="3">
    <location>
        <begin position="98"/>
        <end position="150"/>
    </location>
</feature>
<dbReference type="SUPFAM" id="SSF54631">
    <property type="entry name" value="CBS-domain pair"/>
    <property type="match status" value="1"/>
</dbReference>
<dbReference type="Gene3D" id="3.10.580.10">
    <property type="entry name" value="CBS-domain"/>
    <property type="match status" value="1"/>
</dbReference>
<organism evidence="4 5">
    <name type="scientific">Pseudodesulfovibrio alkaliphilus</name>
    <dbReference type="NCBI Taxonomy" id="2661613"/>
    <lineage>
        <taxon>Bacteria</taxon>
        <taxon>Pseudomonadati</taxon>
        <taxon>Thermodesulfobacteriota</taxon>
        <taxon>Desulfovibrionia</taxon>
        <taxon>Desulfovibrionales</taxon>
        <taxon>Desulfovibrionaceae</taxon>
    </lineage>
</organism>
<dbReference type="SMART" id="SM00116">
    <property type="entry name" value="CBS"/>
    <property type="match status" value="2"/>
</dbReference>
<dbReference type="AlphaFoldDB" id="A0A7K1KQM7"/>
<dbReference type="InterPro" id="IPR000644">
    <property type="entry name" value="CBS_dom"/>
</dbReference>
<sequence length="150" mass="16148">MLKAKDIMTKECITLTPDTDISSAARLLIENKINGAPVIDEHGRVVGVLCQADLVAQQKKITLPSFFTLLDGVFPLSSHDELEREITKISAIKVGDAMSSSPVSVTPETGIDDIATMMANKKLYTLPVIEDGRLVGVVGKEDVLKTLLQG</sequence>
<dbReference type="EMBL" id="WODC01000008">
    <property type="protein sequence ID" value="MUM78403.1"/>
    <property type="molecule type" value="Genomic_DNA"/>
</dbReference>
<feature type="domain" description="CBS" evidence="3">
    <location>
        <begin position="8"/>
        <end position="65"/>
    </location>
</feature>
<comment type="caution">
    <text evidence="4">The sequence shown here is derived from an EMBL/GenBank/DDBJ whole genome shotgun (WGS) entry which is preliminary data.</text>
</comment>
<dbReference type="PANTHER" id="PTHR43080:SF2">
    <property type="entry name" value="CBS DOMAIN-CONTAINING PROTEIN"/>
    <property type="match status" value="1"/>
</dbReference>
<gene>
    <name evidence="4" type="ORF">GKC30_12230</name>
</gene>